<sequence>MSIVTIQLGQCGNQIGCDLFSLLYQDAHQTPKYSSLETLENTSYKMDTLERYFTEINTSSEKRYEAKAVLVDMEVKVVHACKQTAAKTGAWNYSSSSLVRKKGSGNNWALGFHGYGHSVADDVIDLCRKEAEKCDRFAGFFILMSLAGGTGSGLGAYVTQELRDAFPSSYLVNHVVWPYTSGEVIVQNYNIMLTMSRLQASSDLVIAQRNDHLHQICAKRLGFKKISLQHVNSVIAHKLASILQPATEEYRSVNTLSGIVTALGTHPAYKLASVKCIPHISDQAMSYSVFVWPALLKHMKQMLIADSPMEDGINWEIREPQQSSTASASDVFESHTQDGEIRRSSFNKSIANLMILRGKELHEADTNSFSNPRLYSEGSPIYTEWQQPRSFNQYQKSITLLSNSQTFVQPLTKSVTKAWEMFNSKAYLHQYEKYGLGVDDFIDSFGVVEQMIADYSRI</sequence>
<dbReference type="InterPro" id="IPR017975">
    <property type="entry name" value="Tubulin_CS"/>
</dbReference>
<name>A0A7M5XHW4_9CNID</name>
<comment type="subcellular location">
    <subcellularLocation>
        <location evidence="3">Cell projection</location>
        <location evidence="3">Cilium</location>
    </subcellularLocation>
    <subcellularLocation>
        <location evidence="1">Cytoplasm</location>
        <location evidence="1">Cytoskeleton</location>
        <location evidence="1">Microtubule organizing center</location>
        <location evidence="1">Centrosome</location>
        <location evidence="1">Centriole</location>
    </subcellularLocation>
    <subcellularLocation>
        <location evidence="2">Nucleus</location>
    </subcellularLocation>
</comment>
<dbReference type="PROSITE" id="PS00227">
    <property type="entry name" value="TUBULIN"/>
    <property type="match status" value="1"/>
</dbReference>
<dbReference type="Proteomes" id="UP000594262">
    <property type="component" value="Unplaced"/>
</dbReference>
<proteinExistence type="inferred from homology"/>
<evidence type="ECO:0000256" key="6">
    <source>
        <dbReference type="ARBA" id="ARBA00022701"/>
    </source>
</evidence>
<evidence type="ECO:0000256" key="12">
    <source>
        <dbReference type="ARBA" id="ARBA00030594"/>
    </source>
</evidence>
<keyword evidence="8" id="KW-0970">Cilium biogenesis/degradation</keyword>
<evidence type="ECO:0000256" key="7">
    <source>
        <dbReference type="ARBA" id="ARBA00022741"/>
    </source>
</evidence>
<evidence type="ECO:0000256" key="14">
    <source>
        <dbReference type="RuleBase" id="RU000352"/>
    </source>
</evidence>
<dbReference type="InterPro" id="IPR000217">
    <property type="entry name" value="Tubulin"/>
</dbReference>
<feature type="domain" description="Tubulin/FtsZ GTPase" evidence="15">
    <location>
        <begin position="49"/>
        <end position="250"/>
    </location>
</feature>
<dbReference type="InterPro" id="IPR002967">
    <property type="entry name" value="Delta_tubulin"/>
</dbReference>
<dbReference type="InterPro" id="IPR008280">
    <property type="entry name" value="Tub_FtsZ_C"/>
</dbReference>
<dbReference type="PRINTS" id="PR01224">
    <property type="entry name" value="DELTATUBULIN"/>
</dbReference>
<dbReference type="EnsemblMetazoa" id="CLYHEMT023548.2">
    <property type="protein sequence ID" value="CLYHEMP023548.2"/>
    <property type="gene ID" value="CLYHEMG023548"/>
</dbReference>
<evidence type="ECO:0000256" key="3">
    <source>
        <dbReference type="ARBA" id="ARBA00004138"/>
    </source>
</evidence>
<dbReference type="SUPFAM" id="SSF52490">
    <property type="entry name" value="Tubulin nucleotide-binding domain-like"/>
    <property type="match status" value="1"/>
</dbReference>
<dbReference type="AlphaFoldDB" id="A0A7M5XHW4"/>
<reference evidence="16" key="1">
    <citation type="submission" date="2021-01" db="UniProtKB">
        <authorList>
            <consortium name="EnsemblMetazoa"/>
        </authorList>
    </citation>
    <scope>IDENTIFICATION</scope>
</reference>
<evidence type="ECO:0000313" key="17">
    <source>
        <dbReference type="Proteomes" id="UP000594262"/>
    </source>
</evidence>
<evidence type="ECO:0000256" key="8">
    <source>
        <dbReference type="ARBA" id="ARBA00022794"/>
    </source>
</evidence>
<evidence type="ECO:0000259" key="15">
    <source>
        <dbReference type="SMART" id="SM00864"/>
    </source>
</evidence>
<keyword evidence="17" id="KW-1185">Reference proteome</keyword>
<evidence type="ECO:0000256" key="2">
    <source>
        <dbReference type="ARBA" id="ARBA00004123"/>
    </source>
</evidence>
<dbReference type="PRINTS" id="PR01161">
    <property type="entry name" value="TUBULIN"/>
</dbReference>
<dbReference type="SMART" id="SM00864">
    <property type="entry name" value="Tubulin"/>
    <property type="match status" value="1"/>
</dbReference>
<evidence type="ECO:0000256" key="13">
    <source>
        <dbReference type="ARBA" id="ARBA00046149"/>
    </source>
</evidence>
<dbReference type="CDD" id="cd02189">
    <property type="entry name" value="delta_zeta_tubulin-like"/>
    <property type="match status" value="1"/>
</dbReference>
<comment type="function">
    <text evidence="13">Acts as a positive regulator of hedgehog signaling and regulates ciliary function.</text>
</comment>
<keyword evidence="9 14" id="KW-0342">GTP-binding</keyword>
<dbReference type="Pfam" id="PF00091">
    <property type="entry name" value="Tubulin"/>
    <property type="match status" value="1"/>
</dbReference>
<dbReference type="SUPFAM" id="SSF55307">
    <property type="entry name" value="Tubulin C-terminal domain-like"/>
    <property type="match status" value="1"/>
</dbReference>
<dbReference type="InterPro" id="IPR003008">
    <property type="entry name" value="Tubulin_FtsZ_GTPase"/>
</dbReference>
<dbReference type="GO" id="GO:0005200">
    <property type="term" value="F:structural constituent of cytoskeleton"/>
    <property type="evidence" value="ECO:0007669"/>
    <property type="project" value="InterPro"/>
</dbReference>
<dbReference type="PANTHER" id="PTHR11588">
    <property type="entry name" value="TUBULIN"/>
    <property type="match status" value="1"/>
</dbReference>
<keyword evidence="6 14" id="KW-0493">Microtubule</keyword>
<evidence type="ECO:0000256" key="9">
    <source>
        <dbReference type="ARBA" id="ARBA00023134"/>
    </source>
</evidence>
<dbReference type="GO" id="GO:0005525">
    <property type="term" value="F:GTP binding"/>
    <property type="evidence" value="ECO:0007669"/>
    <property type="project" value="UniProtKB-UniRule"/>
</dbReference>
<accession>A0A7M5XHW4</accession>
<keyword evidence="11" id="KW-0966">Cell projection</keyword>
<dbReference type="FunFam" id="3.40.50.1440:FF:000021">
    <property type="entry name" value="Tubulin delta chain"/>
    <property type="match status" value="1"/>
</dbReference>
<dbReference type="GO" id="GO:0030030">
    <property type="term" value="P:cell projection organization"/>
    <property type="evidence" value="ECO:0007669"/>
    <property type="project" value="UniProtKB-KW"/>
</dbReference>
<dbReference type="Gene3D" id="3.40.50.1440">
    <property type="entry name" value="Tubulin/FtsZ, GTPase domain"/>
    <property type="match status" value="1"/>
</dbReference>
<dbReference type="GO" id="GO:0005929">
    <property type="term" value="C:cilium"/>
    <property type="evidence" value="ECO:0007669"/>
    <property type="project" value="UniProtKB-SubCell"/>
</dbReference>
<dbReference type="GO" id="GO:0005874">
    <property type="term" value="C:microtubule"/>
    <property type="evidence" value="ECO:0007669"/>
    <property type="project" value="UniProtKB-KW"/>
</dbReference>
<evidence type="ECO:0000256" key="4">
    <source>
        <dbReference type="ARBA" id="ARBA00009636"/>
    </source>
</evidence>
<dbReference type="GO" id="GO:0005814">
    <property type="term" value="C:centriole"/>
    <property type="evidence" value="ECO:0007669"/>
    <property type="project" value="UniProtKB-SubCell"/>
</dbReference>
<evidence type="ECO:0000256" key="1">
    <source>
        <dbReference type="ARBA" id="ARBA00004114"/>
    </source>
</evidence>
<organism evidence="16 17">
    <name type="scientific">Clytia hemisphaerica</name>
    <dbReference type="NCBI Taxonomy" id="252671"/>
    <lineage>
        <taxon>Eukaryota</taxon>
        <taxon>Metazoa</taxon>
        <taxon>Cnidaria</taxon>
        <taxon>Hydrozoa</taxon>
        <taxon>Hydroidolina</taxon>
        <taxon>Leptothecata</taxon>
        <taxon>Obeliida</taxon>
        <taxon>Clytiidae</taxon>
        <taxon>Clytia</taxon>
    </lineage>
</organism>
<protein>
    <recommendedName>
        <fullName evidence="5">Tubulin delta chain</fullName>
    </recommendedName>
    <alternativeName>
        <fullName evidence="12">Delta-tubulin</fullName>
    </alternativeName>
</protein>
<dbReference type="InterPro" id="IPR036525">
    <property type="entry name" value="Tubulin/FtsZ_GTPase_sf"/>
</dbReference>
<dbReference type="GO" id="GO:0007017">
    <property type="term" value="P:microtubule-based process"/>
    <property type="evidence" value="ECO:0007669"/>
    <property type="project" value="InterPro"/>
</dbReference>
<evidence type="ECO:0000256" key="11">
    <source>
        <dbReference type="ARBA" id="ARBA00023273"/>
    </source>
</evidence>
<keyword evidence="7 14" id="KW-0547">Nucleotide-binding</keyword>
<evidence type="ECO:0000256" key="10">
    <source>
        <dbReference type="ARBA" id="ARBA00023242"/>
    </source>
</evidence>
<dbReference type="GO" id="GO:0005634">
    <property type="term" value="C:nucleus"/>
    <property type="evidence" value="ECO:0007669"/>
    <property type="project" value="UniProtKB-SubCell"/>
</dbReference>
<evidence type="ECO:0000256" key="5">
    <source>
        <dbReference type="ARBA" id="ARBA00014184"/>
    </source>
</evidence>
<comment type="similarity">
    <text evidence="4 14">Belongs to the tubulin family.</text>
</comment>
<evidence type="ECO:0000313" key="16">
    <source>
        <dbReference type="EnsemblMetazoa" id="CLYHEMP023548.2"/>
    </source>
</evidence>
<keyword evidence="10" id="KW-0539">Nucleus</keyword>